<proteinExistence type="predicted"/>
<feature type="region of interest" description="Disordered" evidence="1">
    <location>
        <begin position="731"/>
        <end position="787"/>
    </location>
</feature>
<feature type="compositionally biased region" description="Polar residues" evidence="1">
    <location>
        <begin position="936"/>
        <end position="945"/>
    </location>
</feature>
<protein>
    <submittedName>
        <fullName evidence="2">SGT1-domain-containing protein</fullName>
    </submittedName>
</protein>
<dbReference type="Pfam" id="PF07093">
    <property type="entry name" value="SGT1"/>
    <property type="match status" value="1"/>
</dbReference>
<evidence type="ECO:0000313" key="3">
    <source>
        <dbReference type="Proteomes" id="UP000246740"/>
    </source>
</evidence>
<dbReference type="STRING" id="1882483.A0A317XWH4"/>
<dbReference type="InterPro" id="IPR010770">
    <property type="entry name" value="Ecd"/>
</dbReference>
<feature type="region of interest" description="Disordered" evidence="1">
    <location>
        <begin position="650"/>
        <end position="671"/>
    </location>
</feature>
<dbReference type="PANTHER" id="PTHR13060:SF0">
    <property type="entry name" value="PROTEIN ECDYSONELESS HOMOLOG"/>
    <property type="match status" value="1"/>
</dbReference>
<feature type="compositionally biased region" description="Polar residues" evidence="1">
    <location>
        <begin position="850"/>
        <end position="862"/>
    </location>
</feature>
<feature type="compositionally biased region" description="Basic and acidic residues" evidence="1">
    <location>
        <begin position="655"/>
        <end position="671"/>
    </location>
</feature>
<dbReference type="GO" id="GO:0005634">
    <property type="term" value="C:nucleus"/>
    <property type="evidence" value="ECO:0007669"/>
    <property type="project" value="TreeGrafter"/>
</dbReference>
<sequence>MTTSVPTAEGALPFADVGSLLSAAASAEHSQALVSRIFPVMPKDAQPSTIDEFAYLSALQRQLGQLITSQTTNIDGLGNSYLWHREAPSISIVSHAHPSGQHSQSKSNGDSVLQPSHLVLRLRTGGECIEDEWLAIHLLLQATLTLTRYDIICDVENEDGQILLIEAADALPDWITPENATNRVWLYGGHMHLLPPHLHPIDKHSPSVDKAATYVRDPSVITRAEDEIEAAALAHVRQYPLAATDHLHQTLAYLPLNVARILRQDPQIISSCVSSVISRDVVSTRASARLSHFPPPVAGSESRSVDSSAEQSIILTPVRMTRHLYAQLFYDRFFPPRQLGRDWQAAVEKYRLRMHHTARSSRNAPKIEDEESIQEEIREGRWRDMGAKIWCGLEMAYDESVARQGRTSKSFTSQDDVATAIPLCEKERLIASLQHLGYFGAELRGSARWTQLETAAIEQWRMQNNNADVAEQQTHSLCDRIDAVRAHKSSTRDQVVSVSSNASKPELSRHEDSDAWMFASPDDADVTVLPSGKRNDQHPPRSAEEEAYQRLNMFASKLEGFVKTRSDPQGAMFEDEVDPDEDISDEDLLFEVLDEEEQEQKIKRAVDQRMKATGEQDKQKLVETLIPRMTQEEWSSRPAPVTNVSALANSLDTSGKPETDQDVEMTSKDSKPDFVTSIDKIAAERASKAQDKRAASASLVKRTHLSKAEEELQRRLTSQYMKQAASFLTSERYDGASDSDSEELEQEIHHETRRQRAREYDLELDDDPEKNDTLCRGARPNTQDELQISIPEFEADEDEEMQSFLEFARTSLGITKEHYQRILMQRREKGAFVPKFADSKDQSSEAKETAANTLPAQSSVPSKSDPDLGSFDGVMTEMDRRLNELKEASSEATSRSSQSNPAAEPLSSSNLSAEEEELLSHLLKSGSDLPSFLQMGLSSTTNSDSAPDLPSIQDSIRRDQLADFLASYQAQSASSAPSGPVELLMRRFGLGSLPLDSDRSAAMDQD</sequence>
<accession>A0A317XWH4</accession>
<organism evidence="2 3">
    <name type="scientific">Testicularia cyperi</name>
    <dbReference type="NCBI Taxonomy" id="1882483"/>
    <lineage>
        <taxon>Eukaryota</taxon>
        <taxon>Fungi</taxon>
        <taxon>Dikarya</taxon>
        <taxon>Basidiomycota</taxon>
        <taxon>Ustilaginomycotina</taxon>
        <taxon>Ustilaginomycetes</taxon>
        <taxon>Ustilaginales</taxon>
        <taxon>Anthracoideaceae</taxon>
        <taxon>Testicularia</taxon>
    </lineage>
</organism>
<evidence type="ECO:0000313" key="2">
    <source>
        <dbReference type="EMBL" id="PWZ02667.1"/>
    </source>
</evidence>
<dbReference type="PANTHER" id="PTHR13060">
    <property type="entry name" value="SGT1 PROTEIN HSGT1 SUPPRESSOR OF GCR2"/>
    <property type="match status" value="1"/>
</dbReference>
<feature type="compositionally biased region" description="Low complexity" evidence="1">
    <location>
        <begin position="890"/>
        <end position="912"/>
    </location>
</feature>
<feature type="region of interest" description="Disordered" evidence="1">
    <location>
        <begin position="830"/>
        <end position="953"/>
    </location>
</feature>
<feature type="compositionally biased region" description="Basic and acidic residues" evidence="1">
    <location>
        <begin position="837"/>
        <end position="848"/>
    </location>
</feature>
<evidence type="ECO:0000256" key="1">
    <source>
        <dbReference type="SAM" id="MobiDB-lite"/>
    </source>
</evidence>
<dbReference type="OrthoDB" id="27237at2759"/>
<dbReference type="Proteomes" id="UP000246740">
    <property type="component" value="Unassembled WGS sequence"/>
</dbReference>
<reference evidence="2 3" key="1">
    <citation type="journal article" date="2018" name="Mol. Biol. Evol.">
        <title>Broad Genomic Sampling Reveals a Smut Pathogenic Ancestry of the Fungal Clade Ustilaginomycotina.</title>
        <authorList>
            <person name="Kijpornyongpan T."/>
            <person name="Mondo S.J."/>
            <person name="Barry K."/>
            <person name="Sandor L."/>
            <person name="Lee J."/>
            <person name="Lipzen A."/>
            <person name="Pangilinan J."/>
            <person name="LaButti K."/>
            <person name="Hainaut M."/>
            <person name="Henrissat B."/>
            <person name="Grigoriev I.V."/>
            <person name="Spatafora J.W."/>
            <person name="Aime M.C."/>
        </authorList>
    </citation>
    <scope>NUCLEOTIDE SEQUENCE [LARGE SCALE GENOMIC DNA]</scope>
    <source>
        <strain evidence="2 3">MCA 3645</strain>
    </source>
</reference>
<dbReference type="InParanoid" id="A0A317XWH4"/>
<dbReference type="EMBL" id="KZ819188">
    <property type="protein sequence ID" value="PWZ02667.1"/>
    <property type="molecule type" value="Genomic_DNA"/>
</dbReference>
<name>A0A317XWH4_9BASI</name>
<feature type="compositionally biased region" description="Polar residues" evidence="1">
    <location>
        <begin position="492"/>
        <end position="503"/>
    </location>
</feature>
<keyword evidence="3" id="KW-1185">Reference proteome</keyword>
<dbReference type="AlphaFoldDB" id="A0A317XWH4"/>
<feature type="compositionally biased region" description="Basic and acidic residues" evidence="1">
    <location>
        <begin position="877"/>
        <end position="889"/>
    </location>
</feature>
<feature type="region of interest" description="Disordered" evidence="1">
    <location>
        <begin position="490"/>
        <end position="515"/>
    </location>
</feature>
<gene>
    <name evidence="2" type="ORF">BCV70DRAFT_196910</name>
</gene>